<reference evidence="1 2" key="1">
    <citation type="submission" date="2022-07" db="EMBL/GenBank/DDBJ databases">
        <title>Characterization of plant growth promoting rhizobacteria (PGPR) for use as bioinoculants in agriculture.</title>
        <authorList>
            <person name="Hassen A.I."/>
            <person name="Pierneef R."/>
        </authorList>
    </citation>
    <scope>NUCLEOTIDE SEQUENCE [LARGE SCALE GENOMIC DNA]</scope>
    <source>
        <strain evidence="1 2">SARCC-3054</strain>
    </source>
</reference>
<accession>A0ABT3YMT4</accession>
<dbReference type="RefSeq" id="WP_123468693.1">
    <property type="nucleotide sequence ID" value="NZ_CP077087.1"/>
</dbReference>
<evidence type="ECO:0000313" key="1">
    <source>
        <dbReference type="EMBL" id="MCY0106799.1"/>
    </source>
</evidence>
<comment type="caution">
    <text evidence="1">The sequence shown here is derived from an EMBL/GenBank/DDBJ whole genome shotgun (WGS) entry which is preliminary data.</text>
</comment>
<protein>
    <submittedName>
        <fullName evidence="1">Uncharacterized protein</fullName>
    </submittedName>
</protein>
<dbReference type="EMBL" id="JANIGP010000001">
    <property type="protein sequence ID" value="MCY0106799.1"/>
    <property type="molecule type" value="Genomic_DNA"/>
</dbReference>
<proteinExistence type="predicted"/>
<organism evidence="1 2">
    <name type="scientific">Pseudomonas monsensis</name>
    <dbReference type="NCBI Taxonomy" id="2745509"/>
    <lineage>
        <taxon>Bacteria</taxon>
        <taxon>Pseudomonadati</taxon>
        <taxon>Pseudomonadota</taxon>
        <taxon>Gammaproteobacteria</taxon>
        <taxon>Pseudomonadales</taxon>
        <taxon>Pseudomonadaceae</taxon>
        <taxon>Pseudomonas</taxon>
    </lineage>
</organism>
<name>A0ABT3YMT4_9PSED</name>
<dbReference type="Proteomes" id="UP001207830">
    <property type="component" value="Unassembled WGS sequence"/>
</dbReference>
<sequence length="141" mass="14804">MSNPFAGKWTYRSFLNNPALTGGAPDKLAALLFAEGVWTVEDTADGTFAGELGFGSNAVMDLKGVITRAHDGLPDHVHIVGSGRPGTSTQDYFYDYDGVLTEHWPNGVNQVPAITGSVIRVKPHDGASAGLVASFIAVKAS</sequence>
<evidence type="ECO:0000313" key="2">
    <source>
        <dbReference type="Proteomes" id="UP001207830"/>
    </source>
</evidence>
<keyword evidence="2" id="KW-1185">Reference proteome</keyword>
<gene>
    <name evidence="1" type="ORF">NQF78_00610</name>
</gene>